<comment type="caution">
    <text evidence="12">The sequence shown here is derived from an EMBL/GenBank/DDBJ whole genome shotgun (WGS) entry which is preliminary data.</text>
</comment>
<comment type="catalytic activity">
    <reaction evidence="9">
        <text>4-CDP-2-C-methyl-D-erythritol + ATP = 4-CDP-2-C-methyl-D-erythritol 2-phosphate + ADP + H(+)</text>
        <dbReference type="Rhea" id="RHEA:18437"/>
        <dbReference type="ChEBI" id="CHEBI:15378"/>
        <dbReference type="ChEBI" id="CHEBI:30616"/>
        <dbReference type="ChEBI" id="CHEBI:57823"/>
        <dbReference type="ChEBI" id="CHEBI:57919"/>
        <dbReference type="ChEBI" id="CHEBI:456216"/>
        <dbReference type="EC" id="2.7.1.148"/>
    </reaction>
</comment>
<organism evidence="12 13">
    <name type="scientific">Tectimicrobiota bacterium</name>
    <dbReference type="NCBI Taxonomy" id="2528274"/>
    <lineage>
        <taxon>Bacteria</taxon>
        <taxon>Pseudomonadati</taxon>
        <taxon>Nitrospinota/Tectimicrobiota group</taxon>
        <taxon>Candidatus Tectimicrobiota</taxon>
    </lineage>
</organism>
<feature type="domain" description="GHMP kinase N-terminal" evidence="10">
    <location>
        <begin position="64"/>
        <end position="139"/>
    </location>
</feature>
<evidence type="ECO:0000256" key="8">
    <source>
        <dbReference type="ARBA" id="ARBA00032554"/>
    </source>
</evidence>
<dbReference type="AlphaFoldDB" id="A0A937W3N9"/>
<dbReference type="InterPro" id="IPR014721">
    <property type="entry name" value="Ribsml_uS5_D2-typ_fold_subgr"/>
</dbReference>
<dbReference type="Gene3D" id="3.30.230.10">
    <property type="match status" value="1"/>
</dbReference>
<name>A0A937W3N9_UNCTE</name>
<keyword evidence="9" id="KW-0414">Isoprene biosynthesis</keyword>
<evidence type="ECO:0000256" key="4">
    <source>
        <dbReference type="ARBA" id="ARBA00022679"/>
    </source>
</evidence>
<feature type="active site" evidence="9">
    <location>
        <position position="133"/>
    </location>
</feature>
<dbReference type="GO" id="GO:0050515">
    <property type="term" value="F:4-(cytidine 5'-diphospho)-2-C-methyl-D-erythritol kinase activity"/>
    <property type="evidence" value="ECO:0007669"/>
    <property type="project" value="UniProtKB-UniRule"/>
</dbReference>
<dbReference type="GO" id="GO:0005524">
    <property type="term" value="F:ATP binding"/>
    <property type="evidence" value="ECO:0007669"/>
    <property type="project" value="UniProtKB-UniRule"/>
</dbReference>
<evidence type="ECO:0000313" key="13">
    <source>
        <dbReference type="Proteomes" id="UP000712673"/>
    </source>
</evidence>
<feature type="binding site" evidence="9">
    <location>
        <begin position="91"/>
        <end position="101"/>
    </location>
    <ligand>
        <name>ATP</name>
        <dbReference type="ChEBI" id="CHEBI:30616"/>
    </ligand>
</feature>
<dbReference type="PIRSF" id="PIRSF010376">
    <property type="entry name" value="IspE"/>
    <property type="match status" value="1"/>
</dbReference>
<dbReference type="HAMAP" id="MF_00061">
    <property type="entry name" value="IspE"/>
    <property type="match status" value="1"/>
</dbReference>
<dbReference type="InterPro" id="IPR004424">
    <property type="entry name" value="IspE"/>
</dbReference>
<feature type="active site" evidence="9">
    <location>
        <position position="9"/>
    </location>
</feature>
<sequence>MLIVHTPAKVNLGLAVHRRRPDGYHDISTLFLKISLLDDLGLTLQPREITLHCDHPGIPNDARNLVYRAAAALQPLAPQQGVDLVLHKHIPVAAGLGGGSSDAAATLLALNTLWQLGLTPEALLPYAAQLGADVPFFLLPTTAAMGYGRGDELAPVTCPQSFYLVLVKPPIAVSTAWVYQQLRFELTAPPKDTNILKQCLESGDIEGLGAACFNDLEAVVLRRFPVVHEVKRALTRPGVCGVSMSGSGPTVYALCPSWDIAHEVASAVRQQGWSVWVCRPWQHVTSEPA</sequence>
<keyword evidence="7 9" id="KW-0067">ATP-binding</keyword>
<dbReference type="GO" id="GO:0016114">
    <property type="term" value="P:terpenoid biosynthetic process"/>
    <property type="evidence" value="ECO:0007669"/>
    <property type="project" value="UniProtKB-UniRule"/>
</dbReference>
<keyword evidence="5 9" id="KW-0547">Nucleotide-binding</keyword>
<evidence type="ECO:0000256" key="7">
    <source>
        <dbReference type="ARBA" id="ARBA00022840"/>
    </source>
</evidence>
<dbReference type="InterPro" id="IPR006204">
    <property type="entry name" value="GHMP_kinase_N_dom"/>
</dbReference>
<evidence type="ECO:0000313" key="12">
    <source>
        <dbReference type="EMBL" id="MBM3225170.1"/>
    </source>
</evidence>
<gene>
    <name evidence="9 12" type="primary">ispE</name>
    <name evidence="12" type="ORF">FJZ47_15405</name>
</gene>
<evidence type="ECO:0000256" key="1">
    <source>
        <dbReference type="ARBA" id="ARBA00009684"/>
    </source>
</evidence>
<dbReference type="Proteomes" id="UP000712673">
    <property type="component" value="Unassembled WGS sequence"/>
</dbReference>
<dbReference type="PANTHER" id="PTHR43527">
    <property type="entry name" value="4-DIPHOSPHOCYTIDYL-2-C-METHYL-D-ERYTHRITOL KINASE, CHLOROPLASTIC"/>
    <property type="match status" value="1"/>
</dbReference>
<accession>A0A937W3N9</accession>
<evidence type="ECO:0000256" key="9">
    <source>
        <dbReference type="HAMAP-Rule" id="MF_00061"/>
    </source>
</evidence>
<dbReference type="GO" id="GO:0019288">
    <property type="term" value="P:isopentenyl diphosphate biosynthetic process, methylerythritol 4-phosphate pathway"/>
    <property type="evidence" value="ECO:0007669"/>
    <property type="project" value="UniProtKB-UniRule"/>
</dbReference>
<evidence type="ECO:0000256" key="3">
    <source>
        <dbReference type="ARBA" id="ARBA00017473"/>
    </source>
</evidence>
<dbReference type="Pfam" id="PF08544">
    <property type="entry name" value="GHMP_kinases_C"/>
    <property type="match status" value="1"/>
</dbReference>
<dbReference type="SUPFAM" id="SSF54211">
    <property type="entry name" value="Ribosomal protein S5 domain 2-like"/>
    <property type="match status" value="1"/>
</dbReference>
<evidence type="ECO:0000259" key="10">
    <source>
        <dbReference type="Pfam" id="PF00288"/>
    </source>
</evidence>
<evidence type="ECO:0000259" key="11">
    <source>
        <dbReference type="Pfam" id="PF08544"/>
    </source>
</evidence>
<evidence type="ECO:0000256" key="6">
    <source>
        <dbReference type="ARBA" id="ARBA00022777"/>
    </source>
</evidence>
<dbReference type="NCBIfam" id="TIGR00154">
    <property type="entry name" value="ispE"/>
    <property type="match status" value="1"/>
</dbReference>
<evidence type="ECO:0000256" key="5">
    <source>
        <dbReference type="ARBA" id="ARBA00022741"/>
    </source>
</evidence>
<reference evidence="12" key="1">
    <citation type="submission" date="2019-03" db="EMBL/GenBank/DDBJ databases">
        <title>Lake Tanganyika Metagenome-Assembled Genomes (MAGs).</title>
        <authorList>
            <person name="Tran P."/>
        </authorList>
    </citation>
    <scope>NUCLEOTIDE SEQUENCE</scope>
    <source>
        <strain evidence="12">K_DeepCast_65m_m2_066</strain>
    </source>
</reference>
<dbReference type="InterPro" id="IPR013750">
    <property type="entry name" value="GHMP_kinase_C_dom"/>
</dbReference>
<dbReference type="PANTHER" id="PTHR43527:SF2">
    <property type="entry name" value="4-DIPHOSPHOCYTIDYL-2-C-METHYL-D-ERYTHRITOL KINASE, CHLOROPLASTIC"/>
    <property type="match status" value="1"/>
</dbReference>
<keyword evidence="6 9" id="KW-0418">Kinase</keyword>
<dbReference type="Gene3D" id="3.30.70.890">
    <property type="entry name" value="GHMP kinase, C-terminal domain"/>
    <property type="match status" value="1"/>
</dbReference>
<dbReference type="InterPro" id="IPR036554">
    <property type="entry name" value="GHMP_kinase_C_sf"/>
</dbReference>
<dbReference type="InterPro" id="IPR020568">
    <property type="entry name" value="Ribosomal_Su5_D2-typ_SF"/>
</dbReference>
<evidence type="ECO:0000256" key="2">
    <source>
        <dbReference type="ARBA" id="ARBA00012052"/>
    </source>
</evidence>
<protein>
    <recommendedName>
        <fullName evidence="3 9">4-diphosphocytidyl-2-C-methyl-D-erythritol kinase</fullName>
        <shortName evidence="9">CMK</shortName>
        <ecNumber evidence="2 9">2.7.1.148</ecNumber>
    </recommendedName>
    <alternativeName>
        <fullName evidence="8 9">4-(cytidine-5'-diphospho)-2-C-methyl-D-erythritol kinase</fullName>
    </alternativeName>
</protein>
<comment type="function">
    <text evidence="9">Catalyzes the phosphorylation of the position 2 hydroxy group of 4-diphosphocytidyl-2C-methyl-D-erythritol.</text>
</comment>
<keyword evidence="4 9" id="KW-0808">Transferase</keyword>
<dbReference type="Pfam" id="PF00288">
    <property type="entry name" value="GHMP_kinases_N"/>
    <property type="match status" value="1"/>
</dbReference>
<dbReference type="EMBL" id="VGLS01000501">
    <property type="protein sequence ID" value="MBM3225170.1"/>
    <property type="molecule type" value="Genomic_DNA"/>
</dbReference>
<dbReference type="SUPFAM" id="SSF55060">
    <property type="entry name" value="GHMP Kinase, C-terminal domain"/>
    <property type="match status" value="1"/>
</dbReference>
<proteinExistence type="inferred from homology"/>
<dbReference type="EC" id="2.7.1.148" evidence="2 9"/>
<comment type="similarity">
    <text evidence="1 9">Belongs to the GHMP kinase family. IspE subfamily.</text>
</comment>
<comment type="pathway">
    <text evidence="9">Isoprenoid biosynthesis; isopentenyl diphosphate biosynthesis via DXP pathway; isopentenyl diphosphate from 1-deoxy-D-xylulose 5-phosphate: step 3/6.</text>
</comment>
<feature type="domain" description="GHMP kinase C-terminal" evidence="11">
    <location>
        <begin position="198"/>
        <end position="271"/>
    </location>
</feature>